<evidence type="ECO:0000313" key="3">
    <source>
        <dbReference type="Proteomes" id="UP000674234"/>
    </source>
</evidence>
<organism evidence="2 3">
    <name type="scientific">Microbispora oryzae</name>
    <dbReference type="NCBI Taxonomy" id="2806554"/>
    <lineage>
        <taxon>Bacteria</taxon>
        <taxon>Bacillati</taxon>
        <taxon>Actinomycetota</taxon>
        <taxon>Actinomycetes</taxon>
        <taxon>Streptosporangiales</taxon>
        <taxon>Streptosporangiaceae</taxon>
        <taxon>Microbispora</taxon>
    </lineage>
</organism>
<dbReference type="Proteomes" id="UP000674234">
    <property type="component" value="Unassembled WGS sequence"/>
</dbReference>
<dbReference type="RefSeq" id="WP_210159933.1">
    <property type="nucleotide sequence ID" value="NZ_JAFCNB010000042.1"/>
</dbReference>
<evidence type="ECO:0000259" key="1">
    <source>
        <dbReference type="SMART" id="SM01001"/>
    </source>
</evidence>
<dbReference type="NCBIfam" id="NF033503">
    <property type="entry name" value="LarB"/>
    <property type="match status" value="1"/>
</dbReference>
<keyword evidence="3" id="KW-1185">Reference proteome</keyword>
<name>A0A940WNF6_9ACTN</name>
<dbReference type="Gene3D" id="3.40.50.1970">
    <property type="match status" value="1"/>
</dbReference>
<protein>
    <submittedName>
        <fullName evidence="2">Nickel pincer cofactor biosynthesis protein LarB</fullName>
    </submittedName>
</protein>
<comment type="caution">
    <text evidence="2">The sequence shown here is derived from an EMBL/GenBank/DDBJ whole genome shotgun (WGS) entry which is preliminary data.</text>
</comment>
<dbReference type="GO" id="GO:0016787">
    <property type="term" value="F:hydrolase activity"/>
    <property type="evidence" value="ECO:0007669"/>
    <property type="project" value="InterPro"/>
</dbReference>
<reference evidence="2" key="1">
    <citation type="submission" date="2021-02" db="EMBL/GenBank/DDBJ databases">
        <title>Draft genome sequence of Microbispora sp. RL4-1S isolated from rice leaves in Thailand.</title>
        <authorList>
            <person name="Muangham S."/>
            <person name="Duangmal K."/>
        </authorList>
    </citation>
    <scope>NUCLEOTIDE SEQUENCE</scope>
    <source>
        <strain evidence="2">RL4-1S</strain>
    </source>
</reference>
<dbReference type="PANTHER" id="PTHR43064">
    <property type="entry name" value="PHOSPHORIBOSYLAMINOIMIDAZOLE CARBOXYLASE-RELATED"/>
    <property type="match status" value="1"/>
</dbReference>
<dbReference type="GO" id="GO:0006189">
    <property type="term" value="P:'de novo' IMP biosynthetic process"/>
    <property type="evidence" value="ECO:0007669"/>
    <property type="project" value="InterPro"/>
</dbReference>
<gene>
    <name evidence="2" type="primary">larB</name>
    <name evidence="2" type="ORF">JOL79_33380</name>
</gene>
<dbReference type="AlphaFoldDB" id="A0A940WNF6"/>
<dbReference type="SUPFAM" id="SSF52255">
    <property type="entry name" value="N5-CAIR mutase (phosphoribosylaminoimidazole carboxylase, PurE)"/>
    <property type="match status" value="1"/>
</dbReference>
<dbReference type="PANTHER" id="PTHR43064:SF1">
    <property type="entry name" value="SLL1489 PROTEIN"/>
    <property type="match status" value="1"/>
</dbReference>
<dbReference type="InterPro" id="IPR000031">
    <property type="entry name" value="PurE_dom"/>
</dbReference>
<feature type="domain" description="PurE" evidence="1">
    <location>
        <begin position="90"/>
        <end position="220"/>
    </location>
</feature>
<sequence length="221" mass="22087">MSESLDLGYARVDLGREARQGVPEIVYGPGKRTDEIAGIVTTLLGGNTGPVLVTRVEHETAAAVLALVPGGRHDPAARLLAWREARPAGHRVAVVTAGTSDGPVAAEAAAVASALGLTTTVIRDVGVAGLHRVLAAADELRAADSVIVIAGMEGALASVVGGLVETPVIAVPTSTGYGAALEGVTALLAMLSSCAAGITVVNIDSGFGAALAAYRLTRGPR</sequence>
<evidence type="ECO:0000313" key="2">
    <source>
        <dbReference type="EMBL" id="MBP2708676.1"/>
    </source>
</evidence>
<dbReference type="EMBL" id="JAFCNB010000042">
    <property type="protein sequence ID" value="MBP2708676.1"/>
    <property type="molecule type" value="Genomic_DNA"/>
</dbReference>
<dbReference type="SMART" id="SM01001">
    <property type="entry name" value="AIRC"/>
    <property type="match status" value="1"/>
</dbReference>
<dbReference type="Pfam" id="PF00731">
    <property type="entry name" value="AIRC"/>
    <property type="match status" value="1"/>
</dbReference>
<dbReference type="InterPro" id="IPR039476">
    <property type="entry name" value="P2CMN_synthase_LarB"/>
</dbReference>
<proteinExistence type="predicted"/>
<accession>A0A940WNF6</accession>